<evidence type="ECO:0000256" key="2">
    <source>
        <dbReference type="ARBA" id="ARBA00023015"/>
    </source>
</evidence>
<dbReference type="Pfam" id="PF00126">
    <property type="entry name" value="HTH_1"/>
    <property type="match status" value="1"/>
</dbReference>
<dbReference type="InterPro" id="IPR000847">
    <property type="entry name" value="LysR_HTH_N"/>
</dbReference>
<organism evidence="6 7">
    <name type="scientific">Siminovitchia acidinfaciens</name>
    <dbReference type="NCBI Taxonomy" id="2321395"/>
    <lineage>
        <taxon>Bacteria</taxon>
        <taxon>Bacillati</taxon>
        <taxon>Bacillota</taxon>
        <taxon>Bacilli</taxon>
        <taxon>Bacillales</taxon>
        <taxon>Bacillaceae</taxon>
        <taxon>Siminovitchia</taxon>
    </lineage>
</organism>
<dbReference type="Gene3D" id="1.10.10.10">
    <property type="entry name" value="Winged helix-like DNA-binding domain superfamily/Winged helix DNA-binding domain"/>
    <property type="match status" value="1"/>
</dbReference>
<dbReference type="GO" id="GO:0000976">
    <property type="term" value="F:transcription cis-regulatory region binding"/>
    <property type="evidence" value="ECO:0007669"/>
    <property type="project" value="TreeGrafter"/>
</dbReference>
<evidence type="ECO:0000256" key="4">
    <source>
        <dbReference type="ARBA" id="ARBA00023163"/>
    </source>
</evidence>
<accession>A0A429Y8H9</accession>
<evidence type="ECO:0000313" key="6">
    <source>
        <dbReference type="EMBL" id="RST77614.1"/>
    </source>
</evidence>
<dbReference type="InterPro" id="IPR036388">
    <property type="entry name" value="WH-like_DNA-bd_sf"/>
</dbReference>
<evidence type="ECO:0000256" key="3">
    <source>
        <dbReference type="ARBA" id="ARBA00023125"/>
    </source>
</evidence>
<dbReference type="InterPro" id="IPR005119">
    <property type="entry name" value="LysR_subst-bd"/>
</dbReference>
<evidence type="ECO:0000259" key="5">
    <source>
        <dbReference type="PROSITE" id="PS50931"/>
    </source>
</evidence>
<dbReference type="SUPFAM" id="SSF46785">
    <property type="entry name" value="Winged helix' DNA-binding domain"/>
    <property type="match status" value="1"/>
</dbReference>
<dbReference type="Proteomes" id="UP000287156">
    <property type="component" value="Unassembled WGS sequence"/>
</dbReference>
<keyword evidence="4" id="KW-0804">Transcription</keyword>
<comment type="caution">
    <text evidence="6">The sequence shown here is derived from an EMBL/GenBank/DDBJ whole genome shotgun (WGS) entry which is preliminary data.</text>
</comment>
<comment type="similarity">
    <text evidence="1">Belongs to the LysR transcriptional regulatory family.</text>
</comment>
<dbReference type="SUPFAM" id="SSF53850">
    <property type="entry name" value="Periplasmic binding protein-like II"/>
    <property type="match status" value="1"/>
</dbReference>
<reference evidence="6" key="1">
    <citation type="submission" date="2018-12" db="EMBL/GenBank/DDBJ databases">
        <authorList>
            <person name="Sun L."/>
            <person name="Chen Z."/>
        </authorList>
    </citation>
    <scope>NUCLEOTIDE SEQUENCE [LARGE SCALE GENOMIC DNA]</scope>
    <source>
        <strain evidence="6">3-2-2</strain>
    </source>
</reference>
<dbReference type="PANTHER" id="PTHR30126:SF40">
    <property type="entry name" value="HTH-TYPE TRANSCRIPTIONAL REGULATOR GLTR"/>
    <property type="match status" value="1"/>
</dbReference>
<keyword evidence="2" id="KW-0805">Transcription regulation</keyword>
<keyword evidence="7" id="KW-1185">Reference proteome</keyword>
<dbReference type="PANTHER" id="PTHR30126">
    <property type="entry name" value="HTH-TYPE TRANSCRIPTIONAL REGULATOR"/>
    <property type="match status" value="1"/>
</dbReference>
<dbReference type="OrthoDB" id="9785745at2"/>
<protein>
    <submittedName>
        <fullName evidence="6">LysR family transcriptional regulator</fullName>
    </submittedName>
</protein>
<dbReference type="FunFam" id="1.10.10.10:FF:000001">
    <property type="entry name" value="LysR family transcriptional regulator"/>
    <property type="match status" value="1"/>
</dbReference>
<dbReference type="PRINTS" id="PR00039">
    <property type="entry name" value="HTHLYSR"/>
</dbReference>
<name>A0A429Y8H9_9BACI</name>
<dbReference type="EMBL" id="QYTV02000001">
    <property type="protein sequence ID" value="RST77614.1"/>
    <property type="molecule type" value="Genomic_DNA"/>
</dbReference>
<keyword evidence="3" id="KW-0238">DNA-binding</keyword>
<dbReference type="Gene3D" id="3.40.190.290">
    <property type="match status" value="1"/>
</dbReference>
<dbReference type="InterPro" id="IPR036390">
    <property type="entry name" value="WH_DNA-bd_sf"/>
</dbReference>
<evidence type="ECO:0000313" key="7">
    <source>
        <dbReference type="Proteomes" id="UP000287156"/>
    </source>
</evidence>
<proteinExistence type="inferred from homology"/>
<dbReference type="Pfam" id="PF03466">
    <property type="entry name" value="LysR_substrate"/>
    <property type="match status" value="1"/>
</dbReference>
<feature type="domain" description="HTH lysR-type" evidence="5">
    <location>
        <begin position="1"/>
        <end position="58"/>
    </location>
</feature>
<dbReference type="AlphaFoldDB" id="A0A429Y8H9"/>
<dbReference type="RefSeq" id="WP_126047784.1">
    <property type="nucleotide sequence ID" value="NZ_QYTV02000001.1"/>
</dbReference>
<dbReference type="PROSITE" id="PS50931">
    <property type="entry name" value="HTH_LYSR"/>
    <property type="match status" value="1"/>
</dbReference>
<dbReference type="CDD" id="cd05466">
    <property type="entry name" value="PBP2_LTTR_substrate"/>
    <property type="match status" value="1"/>
</dbReference>
<evidence type="ECO:0000256" key="1">
    <source>
        <dbReference type="ARBA" id="ARBA00009437"/>
    </source>
</evidence>
<dbReference type="GO" id="GO:0003700">
    <property type="term" value="F:DNA-binding transcription factor activity"/>
    <property type="evidence" value="ECO:0007669"/>
    <property type="project" value="InterPro"/>
</dbReference>
<gene>
    <name evidence="6" type="ORF">D4T97_003840</name>
</gene>
<sequence length="295" mass="33669">MELRNLKTFQVVAECLNFTKAAEKLNFTQPTVTAQIQSLERELNQLLFFRVGRKNHLTPAGKLLKKYTDELFHIVDEMEAAFLELEKPHGYLKVAAPEFYCTNYFPMVISEFLKTFPDVHINLTSCNSDEVLKGVENNTYDLGVVAGEVSKSGINNIILDEEELLLVISKDIFDSERINHILNTFPFIRYRVGIILQSMINQYMQHANFSPRKVIEIGSEEAIKRAVLNGTGYGLLSSNLIKREIQSGELIPIELTDQKIGLKTSLIYLKKNEEKDVLKSFSDVIESLWTKSDIE</sequence>